<organism evidence="11 12">
    <name type="scientific">Clostridium aminobutyricum</name>
    <dbReference type="NCBI Taxonomy" id="33953"/>
    <lineage>
        <taxon>Bacteria</taxon>
        <taxon>Bacillati</taxon>
        <taxon>Bacillota</taxon>
        <taxon>Clostridia</taxon>
        <taxon>Eubacteriales</taxon>
        <taxon>Clostridiaceae</taxon>
        <taxon>Clostridium</taxon>
    </lineage>
</organism>
<evidence type="ECO:0000259" key="9">
    <source>
        <dbReference type="Pfam" id="PF01379"/>
    </source>
</evidence>
<dbReference type="FunFam" id="3.40.190.10:FF:000005">
    <property type="entry name" value="Porphobilinogen deaminase"/>
    <property type="match status" value="1"/>
</dbReference>
<dbReference type="InterPro" id="IPR036803">
    <property type="entry name" value="Porphobilinogen_deaminase_C_sf"/>
</dbReference>
<dbReference type="RefSeq" id="WP_206580689.1">
    <property type="nucleotide sequence ID" value="NZ_JAFJZZ010000001.1"/>
</dbReference>
<dbReference type="InterPro" id="IPR022417">
    <property type="entry name" value="Porphobilin_deaminase_N"/>
</dbReference>
<evidence type="ECO:0000256" key="1">
    <source>
        <dbReference type="ARBA" id="ARBA00002869"/>
    </source>
</evidence>
<dbReference type="FunFam" id="3.40.190.10:FF:000004">
    <property type="entry name" value="Porphobilinogen deaminase"/>
    <property type="match status" value="1"/>
</dbReference>
<comment type="subunit">
    <text evidence="4 8">Monomer.</text>
</comment>
<comment type="caution">
    <text evidence="11">The sequence shown here is derived from an EMBL/GenBank/DDBJ whole genome shotgun (WGS) entry which is preliminary data.</text>
</comment>
<protein>
    <recommendedName>
        <fullName evidence="8">Porphobilinogen deaminase</fullName>
        <shortName evidence="8">PBG</shortName>
        <ecNumber evidence="8">2.5.1.61</ecNumber>
    </recommendedName>
    <alternativeName>
        <fullName evidence="8">Hydroxymethylbilane synthase</fullName>
        <shortName evidence="8">HMBS</shortName>
    </alternativeName>
    <alternativeName>
        <fullName evidence="8">Pre-uroporphyrinogen synthase</fullName>
    </alternativeName>
</protein>
<evidence type="ECO:0000256" key="2">
    <source>
        <dbReference type="ARBA" id="ARBA00004735"/>
    </source>
</evidence>
<dbReference type="Gene3D" id="3.40.190.10">
    <property type="entry name" value="Periplasmic binding protein-like II"/>
    <property type="match status" value="2"/>
</dbReference>
<keyword evidence="6 8" id="KW-0627">Porphyrin biosynthesis</keyword>
<dbReference type="GO" id="GO:0006782">
    <property type="term" value="P:protoporphyrinogen IX biosynthetic process"/>
    <property type="evidence" value="ECO:0007669"/>
    <property type="project" value="UniProtKB-UniRule"/>
</dbReference>
<evidence type="ECO:0000313" key="11">
    <source>
        <dbReference type="EMBL" id="MBN7771906.1"/>
    </source>
</evidence>
<feature type="modified residue" description="S-(dipyrrolylmethanemethyl)cysteine" evidence="8">
    <location>
        <position position="237"/>
    </location>
</feature>
<dbReference type="Proteomes" id="UP000664545">
    <property type="component" value="Unassembled WGS sequence"/>
</dbReference>
<dbReference type="InterPro" id="IPR000860">
    <property type="entry name" value="HemC"/>
</dbReference>
<dbReference type="EC" id="2.5.1.61" evidence="8"/>
<dbReference type="GO" id="GO:0004418">
    <property type="term" value="F:hydroxymethylbilane synthase activity"/>
    <property type="evidence" value="ECO:0007669"/>
    <property type="project" value="UniProtKB-UniRule"/>
</dbReference>
<dbReference type="Pfam" id="PF01379">
    <property type="entry name" value="Porphobil_deam"/>
    <property type="match status" value="1"/>
</dbReference>
<dbReference type="GO" id="GO:0005737">
    <property type="term" value="C:cytoplasm"/>
    <property type="evidence" value="ECO:0007669"/>
    <property type="project" value="UniProtKB-UniRule"/>
</dbReference>
<name>A0A939D6E0_CLOAM</name>
<accession>A0A939D6E0</accession>
<comment type="similarity">
    <text evidence="3 8">Belongs to the HMBS family.</text>
</comment>
<evidence type="ECO:0000256" key="8">
    <source>
        <dbReference type="HAMAP-Rule" id="MF_00260"/>
    </source>
</evidence>
<reference evidence="11" key="1">
    <citation type="submission" date="2021-02" db="EMBL/GenBank/DDBJ databases">
        <title>Abyssanaerobacter marinus gen.nov., sp., nov, anaerobic bacterium isolated from the Onnuri vent field of Indian Ocean and suggestion of Mogibacteriaceae fam. nov., and proposal of reclassification of ambiguous this family's genus member.</title>
        <authorList>
            <person name="Kim Y.J."/>
            <person name="Yang J.-A."/>
        </authorList>
    </citation>
    <scope>NUCLEOTIDE SEQUENCE</scope>
    <source>
        <strain evidence="11">DSM 2634</strain>
    </source>
</reference>
<evidence type="ECO:0000256" key="4">
    <source>
        <dbReference type="ARBA" id="ARBA00011245"/>
    </source>
</evidence>
<gene>
    <name evidence="8 11" type="primary">hemC</name>
    <name evidence="11" type="ORF">JYB65_00835</name>
</gene>
<evidence type="ECO:0000256" key="5">
    <source>
        <dbReference type="ARBA" id="ARBA00022679"/>
    </source>
</evidence>
<dbReference type="PRINTS" id="PR00151">
    <property type="entry name" value="PORPHBDMNASE"/>
</dbReference>
<comment type="catalytic activity">
    <reaction evidence="7 8">
        <text>4 porphobilinogen + H2O = hydroxymethylbilane + 4 NH4(+)</text>
        <dbReference type="Rhea" id="RHEA:13185"/>
        <dbReference type="ChEBI" id="CHEBI:15377"/>
        <dbReference type="ChEBI" id="CHEBI:28938"/>
        <dbReference type="ChEBI" id="CHEBI:57845"/>
        <dbReference type="ChEBI" id="CHEBI:58126"/>
        <dbReference type="EC" id="2.5.1.61"/>
    </reaction>
</comment>
<evidence type="ECO:0000256" key="6">
    <source>
        <dbReference type="ARBA" id="ARBA00023244"/>
    </source>
</evidence>
<dbReference type="Pfam" id="PF03900">
    <property type="entry name" value="Porphobil_deamC"/>
    <property type="match status" value="1"/>
</dbReference>
<evidence type="ECO:0000256" key="7">
    <source>
        <dbReference type="ARBA" id="ARBA00048169"/>
    </source>
</evidence>
<dbReference type="InterPro" id="IPR022418">
    <property type="entry name" value="Porphobilinogen_deaminase_C"/>
</dbReference>
<comment type="cofactor">
    <cofactor evidence="8">
        <name>dipyrromethane</name>
        <dbReference type="ChEBI" id="CHEBI:60342"/>
    </cofactor>
    <text evidence="8">Binds 1 dipyrromethane group covalently.</text>
</comment>
<dbReference type="PANTHER" id="PTHR11557">
    <property type="entry name" value="PORPHOBILINOGEN DEAMINASE"/>
    <property type="match status" value="1"/>
</dbReference>
<dbReference type="AlphaFoldDB" id="A0A939D6E0"/>
<evidence type="ECO:0000313" key="12">
    <source>
        <dbReference type="Proteomes" id="UP000664545"/>
    </source>
</evidence>
<dbReference type="PROSITE" id="PS00533">
    <property type="entry name" value="PORPHOBILINOGEN_DEAM"/>
    <property type="match status" value="1"/>
</dbReference>
<dbReference type="PIRSF" id="PIRSF001438">
    <property type="entry name" value="4pyrrol_synth_OHMeBilane_synth"/>
    <property type="match status" value="1"/>
</dbReference>
<dbReference type="InterPro" id="IPR022419">
    <property type="entry name" value="Porphobilin_deaminase_cofac_BS"/>
</dbReference>
<dbReference type="PANTHER" id="PTHR11557:SF0">
    <property type="entry name" value="PORPHOBILINOGEN DEAMINASE"/>
    <property type="match status" value="1"/>
</dbReference>
<sequence length="293" mass="32598">MKKKIVIGSRDSKLAITQSELVMGQIRKAHPDLELELVTMKTTGDLILDKRLDKIGGKGLFVKELDKALQEGRIDLSVHSLKDLPMEIPEELPLVAFSTREKPYDVLVYPAGDQLVDINLPVGTSSLRRELQLKQLYPNWKVASIRGNLQTRLTKLDRGDFKSIILAYAGMARLKLEDRIGKVFSPDEMIPSAGQGIMVVQGRAGEDYSFLDCVNDKCSEVEALAERAFVRYLEGGCSTPIGAYAEVKGDHILIRGFYYNEKTEECKKDKISGAVQDAERLALELAKQLKGDA</sequence>
<evidence type="ECO:0000259" key="10">
    <source>
        <dbReference type="Pfam" id="PF03900"/>
    </source>
</evidence>
<comment type="function">
    <text evidence="1 8">Tetrapolymerization of the monopyrrole PBG into the hydroxymethylbilane pre-uroporphyrinogen in several discrete steps.</text>
</comment>
<comment type="pathway">
    <text evidence="2">Porphyrin-containing compound metabolism; protoporphyrin-IX biosynthesis; coproporphyrinogen-III from 5-aminolevulinate: step 2/4.</text>
</comment>
<dbReference type="NCBIfam" id="TIGR00212">
    <property type="entry name" value="hemC"/>
    <property type="match status" value="1"/>
</dbReference>
<proteinExistence type="inferred from homology"/>
<feature type="domain" description="Porphobilinogen deaminase C-terminal" evidence="10">
    <location>
        <begin position="222"/>
        <end position="290"/>
    </location>
</feature>
<keyword evidence="5 8" id="KW-0808">Transferase</keyword>
<feature type="domain" description="Porphobilinogen deaminase N-terminal" evidence="9">
    <location>
        <begin position="5"/>
        <end position="206"/>
    </location>
</feature>
<evidence type="ECO:0000256" key="3">
    <source>
        <dbReference type="ARBA" id="ARBA00005638"/>
    </source>
</evidence>
<dbReference type="SUPFAM" id="SSF54782">
    <property type="entry name" value="Porphobilinogen deaminase (hydroxymethylbilane synthase), C-terminal domain"/>
    <property type="match status" value="1"/>
</dbReference>
<comment type="miscellaneous">
    <text evidence="8">The porphobilinogen subunits are added to the dipyrromethane group.</text>
</comment>
<keyword evidence="12" id="KW-1185">Reference proteome</keyword>
<dbReference type="SUPFAM" id="SSF53850">
    <property type="entry name" value="Periplasmic binding protein-like II"/>
    <property type="match status" value="1"/>
</dbReference>
<dbReference type="EMBL" id="JAFJZZ010000001">
    <property type="protein sequence ID" value="MBN7771906.1"/>
    <property type="molecule type" value="Genomic_DNA"/>
</dbReference>
<dbReference type="Gene3D" id="3.30.160.40">
    <property type="entry name" value="Porphobilinogen deaminase, C-terminal domain"/>
    <property type="match status" value="1"/>
</dbReference>
<dbReference type="HAMAP" id="MF_00260">
    <property type="entry name" value="Porphobil_deam"/>
    <property type="match status" value="1"/>
</dbReference>